<evidence type="ECO:0000256" key="10">
    <source>
        <dbReference type="HAMAP-Rule" id="MF_02206"/>
    </source>
</evidence>
<dbReference type="InterPro" id="IPR006555">
    <property type="entry name" value="ATP-dep_Helicase_C"/>
</dbReference>
<dbReference type="GO" id="GO:0005829">
    <property type="term" value="C:cytosol"/>
    <property type="evidence" value="ECO:0007669"/>
    <property type="project" value="TreeGrafter"/>
</dbReference>
<dbReference type="CDD" id="cd06127">
    <property type="entry name" value="DEDDh"/>
    <property type="match status" value="1"/>
</dbReference>
<dbReference type="GO" id="GO:0045004">
    <property type="term" value="P:DNA replication proofreading"/>
    <property type="evidence" value="ECO:0007669"/>
    <property type="project" value="TreeGrafter"/>
</dbReference>
<protein>
    <recommendedName>
        <fullName evidence="10">3'-5' exonuclease DinG</fullName>
        <ecNumber evidence="10">3.1.-.-</ecNumber>
    </recommendedName>
</protein>
<evidence type="ECO:0000259" key="12">
    <source>
        <dbReference type="PROSITE" id="PS51194"/>
    </source>
</evidence>
<evidence type="ECO:0000256" key="3">
    <source>
        <dbReference type="ARBA" id="ARBA00022705"/>
    </source>
</evidence>
<accession>A0A6I4RK31</accession>
<evidence type="ECO:0000256" key="1">
    <source>
        <dbReference type="ARBA" id="ARBA00022679"/>
    </source>
</evidence>
<dbReference type="Gene3D" id="3.30.420.10">
    <property type="entry name" value="Ribonuclease H-like superfamily/Ribonuclease H"/>
    <property type="match status" value="1"/>
</dbReference>
<keyword evidence="7 10" id="KW-0269">Exonuclease</keyword>
<evidence type="ECO:0000256" key="8">
    <source>
        <dbReference type="ARBA" id="ARBA00022840"/>
    </source>
</evidence>
<evidence type="ECO:0000256" key="4">
    <source>
        <dbReference type="ARBA" id="ARBA00022722"/>
    </source>
</evidence>
<keyword evidence="5 10" id="KW-0547">Nucleotide-binding</keyword>
<dbReference type="InterPro" id="IPR036397">
    <property type="entry name" value="RNaseH_sf"/>
</dbReference>
<dbReference type="Pfam" id="PF00929">
    <property type="entry name" value="RNase_T"/>
    <property type="match status" value="1"/>
</dbReference>
<keyword evidence="2" id="KW-0548">Nucleotidyltransferase</keyword>
<dbReference type="InterPro" id="IPR013520">
    <property type="entry name" value="Ribonucl_H"/>
</dbReference>
<dbReference type="SUPFAM" id="SSF52540">
    <property type="entry name" value="P-loop containing nucleoside triphosphate hydrolases"/>
    <property type="match status" value="1"/>
</dbReference>
<dbReference type="GO" id="GO:0016818">
    <property type="term" value="F:hydrolase activity, acting on acid anhydrides, in phosphorus-containing anhydrides"/>
    <property type="evidence" value="ECO:0007669"/>
    <property type="project" value="InterPro"/>
</dbReference>
<feature type="short sequence motif" description="DEAH box" evidence="10">
    <location>
        <begin position="444"/>
        <end position="447"/>
    </location>
</feature>
<dbReference type="SMART" id="SM00479">
    <property type="entry name" value="EXOIII"/>
    <property type="match status" value="1"/>
</dbReference>
<dbReference type="AlphaFoldDB" id="A0A6I4RK31"/>
<evidence type="ECO:0000256" key="7">
    <source>
        <dbReference type="ARBA" id="ARBA00022839"/>
    </source>
</evidence>
<keyword evidence="14" id="KW-0347">Helicase</keyword>
<feature type="domain" description="Helicase C-terminal" evidence="12">
    <location>
        <begin position="641"/>
        <end position="811"/>
    </location>
</feature>
<dbReference type="RefSeq" id="WP_154608826.1">
    <property type="nucleotide sequence ID" value="NZ_CP072115.1"/>
</dbReference>
<evidence type="ECO:0000313" key="16">
    <source>
        <dbReference type="Proteomes" id="UP000435423"/>
    </source>
</evidence>
<comment type="caution">
    <text evidence="14">The sequence shown here is derived from an EMBL/GenBank/DDBJ whole genome shotgun (WGS) entry which is preliminary data.</text>
</comment>
<dbReference type="Pfam" id="PF13307">
    <property type="entry name" value="Helicase_C_2"/>
    <property type="match status" value="1"/>
</dbReference>
<dbReference type="InterPro" id="IPR006310">
    <property type="entry name" value="DinG"/>
</dbReference>
<dbReference type="GO" id="GO:0003887">
    <property type="term" value="F:DNA-directed DNA polymerase activity"/>
    <property type="evidence" value="ECO:0007669"/>
    <property type="project" value="UniProtKB-KW"/>
</dbReference>
<dbReference type="NCBIfam" id="NF005569">
    <property type="entry name" value="PRK07246.1"/>
    <property type="match status" value="1"/>
</dbReference>
<keyword evidence="6 10" id="KW-0378">Hydrolase</keyword>
<dbReference type="EMBL" id="WUBJ01000010">
    <property type="protein sequence ID" value="MWV56943.1"/>
    <property type="molecule type" value="Genomic_DNA"/>
</dbReference>
<evidence type="ECO:0000313" key="13">
    <source>
        <dbReference type="EMBL" id="MTB64972.1"/>
    </source>
</evidence>
<dbReference type="Gene3D" id="3.40.50.300">
    <property type="entry name" value="P-loop containing nucleotide triphosphate hydrolases"/>
    <property type="match status" value="2"/>
</dbReference>
<evidence type="ECO:0000313" key="15">
    <source>
        <dbReference type="Proteomes" id="UP000435060"/>
    </source>
</evidence>
<dbReference type="InterPro" id="IPR006054">
    <property type="entry name" value="DnaQ"/>
</dbReference>
<evidence type="ECO:0000313" key="14">
    <source>
        <dbReference type="EMBL" id="MWV56943.1"/>
    </source>
</evidence>
<dbReference type="SMART" id="SM00491">
    <property type="entry name" value="HELICc2"/>
    <property type="match status" value="1"/>
</dbReference>
<dbReference type="Proteomes" id="UP000435423">
    <property type="component" value="Unassembled WGS sequence"/>
</dbReference>
<keyword evidence="3" id="KW-0235">DNA replication</keyword>
<keyword evidence="15" id="KW-1185">Reference proteome</keyword>
<dbReference type="SUPFAM" id="SSF53098">
    <property type="entry name" value="Ribonuclease H-like"/>
    <property type="match status" value="1"/>
</dbReference>
<dbReference type="GO" id="GO:0005524">
    <property type="term" value="F:ATP binding"/>
    <property type="evidence" value="ECO:0007669"/>
    <property type="project" value="UniProtKB-UniRule"/>
</dbReference>
<dbReference type="GO" id="GO:0003677">
    <property type="term" value="F:DNA binding"/>
    <property type="evidence" value="ECO:0007669"/>
    <property type="project" value="InterPro"/>
</dbReference>
<keyword evidence="1" id="KW-0808">Transferase</keyword>
<keyword evidence="9" id="KW-0239">DNA-directed DNA polymerase</keyword>
<dbReference type="InterPro" id="IPR001650">
    <property type="entry name" value="Helicase_C-like"/>
</dbReference>
<evidence type="ECO:0000256" key="9">
    <source>
        <dbReference type="ARBA" id="ARBA00022932"/>
    </source>
</evidence>
<feature type="binding site" evidence="10">
    <location>
        <begin position="274"/>
        <end position="281"/>
    </location>
    <ligand>
        <name>ATP</name>
        <dbReference type="ChEBI" id="CHEBI:30616"/>
    </ligand>
</feature>
<dbReference type="GO" id="GO:0004386">
    <property type="term" value="F:helicase activity"/>
    <property type="evidence" value="ECO:0007669"/>
    <property type="project" value="UniProtKB-KW"/>
</dbReference>
<comment type="function">
    <text evidence="10">3'-5' exonuclease.</text>
</comment>
<reference evidence="14 16" key="1">
    <citation type="submission" date="2019-10" db="EMBL/GenBank/DDBJ databases">
        <title>Streptococcis sp, isolated from the respiratory tract of Marmot.</title>
        <authorList>
            <person name="Zhang G."/>
        </authorList>
    </citation>
    <scope>NUCLEOTIDE SEQUENCE [LARGE SCALE GENOMIC DNA]</scope>
    <source>
        <strain evidence="16">zg-70</strain>
        <strain evidence="14">Zg-70</strain>
    </source>
</reference>
<feature type="domain" description="Helicase ATP-binding" evidence="11">
    <location>
        <begin position="237"/>
        <end position="509"/>
    </location>
</feature>
<dbReference type="EMBL" id="WLCG01000011">
    <property type="protein sequence ID" value="MTB64972.1"/>
    <property type="molecule type" value="Genomic_DNA"/>
</dbReference>
<dbReference type="PROSITE" id="PS51193">
    <property type="entry name" value="HELICASE_ATP_BIND_2"/>
    <property type="match status" value="1"/>
</dbReference>
<sequence length="824" mass="95243">MTEKKQANRYAVVDLEATSSSSYAKIIQIGIVIVEAGQIVETYATDINPYEKLDVHIRELTGITDQQLAVAPDFGQVAKEIYDLLEGTIFVAHNVSFDANLLAEALFFEGYELRTPRVDTVELAQLFFPTLDKYSLVNLAQDLDLELEQAHTAISDATATAKLLLKIQEKIQQLPKQTVGQILTFANHLLYESRLVIDELYPTLSDYLPEDIINVNGLCLKKIAEQQPTRYLSKNVARNLALLGLDERPQQLAFAEIVEKRLVEDQERVHFIQAQAGIGKTYGYLLPLIAQGDKPLLVVVPTKVLQQQILENEGLKLSEIFHISIASIKSSRHYIKLDTFWRTLERLDDNRLLNRYKMHLLVWLCETETGDMDELKQKQRYQSYFDELQHDGNWNSQSLFGEWDFWHRAQETAQTSQLVLTNHAYFLEHLRHTNWMKERILVIDEAQKFMLAAEEYASQELSISACQALLQSKLDRAKEVLETRLLEACYFELQHLIEQFQTQGKRALTAEDLASLKQNLAELDDADFWDWVALLEQDREYWLEERRLQAQRLFFLRSSQVDMLDVARFLPSTKIFCISATLEISKKVNVADLLGFHEVTHDCLPSMAKSNQLIMYSRHLPDLVSMNKAEHAHFICQQLNGLIQLRRPILVLLTSIQLLLEVSNLLEEMGISHLSQHKHGQEMSIKRRFEKGEVAVLLGTGAFWEGVDFASQPELIQVIPRLPFENPQDRFVKKVNRRLKAEGKNPFYDYHLPMMMLKLKQAMGRSNRSAQQKSCVLLLDNRLIEKQYGQQIQYFLETEYQMEQLSQETVVDRMRRFFKENSSG</sequence>
<comment type="similarity">
    <text evidence="10">Belongs to the helicase family. DinG subfamily. Type 2 sub-subfamily.</text>
</comment>
<dbReference type="PANTHER" id="PTHR30231">
    <property type="entry name" value="DNA POLYMERASE III SUBUNIT EPSILON"/>
    <property type="match status" value="1"/>
</dbReference>
<dbReference type="NCBIfam" id="TIGR00573">
    <property type="entry name" value="dnaq"/>
    <property type="match status" value="1"/>
</dbReference>
<evidence type="ECO:0000256" key="6">
    <source>
        <dbReference type="ARBA" id="ARBA00022801"/>
    </source>
</evidence>
<organism evidence="14 16">
    <name type="scientific">Streptococcus zhangguiae</name>
    <dbReference type="NCBI Taxonomy" id="2664091"/>
    <lineage>
        <taxon>Bacteria</taxon>
        <taxon>Bacillati</taxon>
        <taxon>Bacillota</taxon>
        <taxon>Bacilli</taxon>
        <taxon>Lactobacillales</taxon>
        <taxon>Streptococcaceae</taxon>
        <taxon>Streptococcus</taxon>
    </lineage>
</organism>
<dbReference type="PROSITE" id="PS51194">
    <property type="entry name" value="HELICASE_CTER"/>
    <property type="match status" value="1"/>
</dbReference>
<keyword evidence="4 10" id="KW-0540">Nuclease</keyword>
<name>A0A6I4RK31_9STRE</name>
<dbReference type="PANTHER" id="PTHR30231:SF41">
    <property type="entry name" value="DNA POLYMERASE III SUBUNIT EPSILON"/>
    <property type="match status" value="1"/>
</dbReference>
<keyword evidence="8 10" id="KW-0067">ATP-binding</keyword>
<dbReference type="FunFam" id="3.30.420.10:FF:000045">
    <property type="entry name" value="3'-5' exonuclease DinG"/>
    <property type="match status" value="1"/>
</dbReference>
<evidence type="ECO:0000256" key="2">
    <source>
        <dbReference type="ARBA" id="ARBA00022695"/>
    </source>
</evidence>
<dbReference type="EC" id="3.1.-.-" evidence="10"/>
<evidence type="ECO:0000259" key="11">
    <source>
        <dbReference type="PROSITE" id="PS51193"/>
    </source>
</evidence>
<proteinExistence type="inferred from homology"/>
<dbReference type="InterPro" id="IPR012337">
    <property type="entry name" value="RNaseH-like_sf"/>
</dbReference>
<dbReference type="Pfam" id="PF00270">
    <property type="entry name" value="DEAD"/>
    <property type="match status" value="1"/>
</dbReference>
<dbReference type="InterPro" id="IPR027417">
    <property type="entry name" value="P-loop_NTPase"/>
</dbReference>
<reference evidence="13 15" key="2">
    <citation type="submission" date="2019-11" db="EMBL/GenBank/DDBJ databases">
        <title>Streptococcis sp. isolated from the respiratory tract of Marmot.</title>
        <authorList>
            <person name="Zhang G."/>
        </authorList>
    </citation>
    <scope>NUCLEOTIDE SEQUENCE [LARGE SCALE GENOMIC DNA]</scope>
    <source>
        <strain evidence="15">zg-86</strain>
        <strain evidence="13">Zg-86</strain>
    </source>
</reference>
<dbReference type="InterPro" id="IPR011545">
    <property type="entry name" value="DEAD/DEAH_box_helicase_dom"/>
</dbReference>
<dbReference type="HAMAP" id="MF_02206">
    <property type="entry name" value="DinG_exonucl"/>
    <property type="match status" value="1"/>
</dbReference>
<dbReference type="InterPro" id="IPR014013">
    <property type="entry name" value="Helic_SF1/SF2_ATP-bd_DinG/Rad3"/>
</dbReference>
<gene>
    <name evidence="10" type="primary">dinG</name>
    <name evidence="13" type="ORF">GGG87_08175</name>
    <name evidence="14" type="ORF">GGH11_08140</name>
</gene>
<evidence type="ECO:0000256" key="5">
    <source>
        <dbReference type="ARBA" id="ARBA00022741"/>
    </source>
</evidence>
<dbReference type="Proteomes" id="UP000435060">
    <property type="component" value="Unassembled WGS sequence"/>
</dbReference>
<dbReference type="GO" id="GO:0008408">
    <property type="term" value="F:3'-5' exonuclease activity"/>
    <property type="evidence" value="ECO:0007669"/>
    <property type="project" value="UniProtKB-UniRule"/>
</dbReference>